<reference evidence="1" key="1">
    <citation type="submission" date="2014-11" db="EMBL/GenBank/DDBJ databases">
        <authorList>
            <person name="Amaro Gonzalez C."/>
        </authorList>
    </citation>
    <scope>NUCLEOTIDE SEQUENCE</scope>
</reference>
<evidence type="ECO:0000313" key="1">
    <source>
        <dbReference type="EMBL" id="JAH23631.1"/>
    </source>
</evidence>
<name>A0A0E9R384_ANGAN</name>
<reference evidence="1" key="2">
    <citation type="journal article" date="2015" name="Fish Shellfish Immunol.">
        <title>Early steps in the European eel (Anguilla anguilla)-Vibrio vulnificus interaction in the gills: Role of the RtxA13 toxin.</title>
        <authorList>
            <person name="Callol A."/>
            <person name="Pajuelo D."/>
            <person name="Ebbesson L."/>
            <person name="Teles M."/>
            <person name="MacKenzie S."/>
            <person name="Amaro C."/>
        </authorList>
    </citation>
    <scope>NUCLEOTIDE SEQUENCE</scope>
</reference>
<dbReference type="EMBL" id="GBXM01084946">
    <property type="protein sequence ID" value="JAH23631.1"/>
    <property type="molecule type" value="Transcribed_RNA"/>
</dbReference>
<protein>
    <submittedName>
        <fullName evidence="1">Uncharacterized protein</fullName>
    </submittedName>
</protein>
<proteinExistence type="predicted"/>
<organism evidence="1">
    <name type="scientific">Anguilla anguilla</name>
    <name type="common">European freshwater eel</name>
    <name type="synonym">Muraena anguilla</name>
    <dbReference type="NCBI Taxonomy" id="7936"/>
    <lineage>
        <taxon>Eukaryota</taxon>
        <taxon>Metazoa</taxon>
        <taxon>Chordata</taxon>
        <taxon>Craniata</taxon>
        <taxon>Vertebrata</taxon>
        <taxon>Euteleostomi</taxon>
        <taxon>Actinopterygii</taxon>
        <taxon>Neopterygii</taxon>
        <taxon>Teleostei</taxon>
        <taxon>Anguilliformes</taxon>
        <taxon>Anguillidae</taxon>
        <taxon>Anguilla</taxon>
    </lineage>
</organism>
<accession>A0A0E9R384</accession>
<sequence length="15" mass="1695">MTCLVRLQCIVGFVL</sequence>